<evidence type="ECO:0000256" key="3">
    <source>
        <dbReference type="ARBA" id="ARBA00022448"/>
    </source>
</evidence>
<proteinExistence type="inferred from homology"/>
<feature type="repeat" description="Solcar" evidence="8">
    <location>
        <begin position="180"/>
        <end position="262"/>
    </location>
</feature>
<dbReference type="SUPFAM" id="SSF103506">
    <property type="entry name" value="Mitochondrial carrier"/>
    <property type="match status" value="1"/>
</dbReference>
<feature type="repeat" description="Solcar" evidence="8">
    <location>
        <begin position="272"/>
        <end position="355"/>
    </location>
</feature>
<dbReference type="InterPro" id="IPR035897">
    <property type="entry name" value="Toll_tir_struct_dom_sf"/>
</dbReference>
<organism evidence="11 12">
    <name type="scientific">Malus domestica</name>
    <name type="common">Apple</name>
    <name type="synonym">Pyrus malus</name>
    <dbReference type="NCBI Taxonomy" id="3750"/>
    <lineage>
        <taxon>Eukaryota</taxon>
        <taxon>Viridiplantae</taxon>
        <taxon>Streptophyta</taxon>
        <taxon>Embryophyta</taxon>
        <taxon>Tracheophyta</taxon>
        <taxon>Spermatophyta</taxon>
        <taxon>Magnoliopsida</taxon>
        <taxon>eudicotyledons</taxon>
        <taxon>Gunneridae</taxon>
        <taxon>Pentapetalae</taxon>
        <taxon>rosids</taxon>
        <taxon>fabids</taxon>
        <taxon>Rosales</taxon>
        <taxon>Rosaceae</taxon>
        <taxon>Amygdaloideae</taxon>
        <taxon>Maleae</taxon>
        <taxon>Malus</taxon>
    </lineage>
</organism>
<dbReference type="SUPFAM" id="SSF52540">
    <property type="entry name" value="P-loop containing nucleoside triphosphate hydrolases"/>
    <property type="match status" value="1"/>
</dbReference>
<feature type="region of interest" description="Disordered" evidence="9">
    <location>
        <begin position="1"/>
        <end position="22"/>
    </location>
</feature>
<evidence type="ECO:0000256" key="9">
    <source>
        <dbReference type="SAM" id="MobiDB-lite"/>
    </source>
</evidence>
<evidence type="ECO:0000256" key="7">
    <source>
        <dbReference type="ARBA" id="ARBA00023136"/>
    </source>
</evidence>
<protein>
    <recommendedName>
        <fullName evidence="10">TIR domain-containing protein</fullName>
    </recommendedName>
</protein>
<dbReference type="Pfam" id="PF01582">
    <property type="entry name" value="TIR"/>
    <property type="match status" value="1"/>
</dbReference>
<keyword evidence="7 8" id="KW-0472">Membrane</keyword>
<gene>
    <name evidence="11" type="ORF">DVH24_030590</name>
</gene>
<sequence>MEGRLSASLGLPAPNQNHHSKSPNDFQNLFTHFITPNSQTTLTLTPTENHIPFFASTSSTPNWASITRPSTRPKTQVLLKNLTVFERALIGAGGGGIAGAFTYFCLHPLDTIKTKLQTKGASDIYASTFDAVLKTFQTKGISGFYSGISAVIVGSTASSAVYFGTCELGKSVLSKLPNYPPVLIPPTAGAMGNIVSSAIMVPKELITQRMQAGAKGRSWQVLLKILENDGVLGLYAGYSATLLRNLPAGVLSYSSFEYLKSAVLSKTKQTNLEPIQSVVCGALAGAISASITTPLDVVKTRLMTGARQGGVSGTVKQIITEEGWVGFTRGVGPRVLHSACFSALGYFAFETARLAILNQYIRRKELQQMQESGVDVVKTMCKLSSPLYNPTMYVQKTESGIENIAQDHLAMALSRVSAPTSSDHPWKYDVFLSLRGEDTRKNFTDHLYEKLKTKAIKTFRDNLELERGWPSLFSPRIMLHPPGAWMNFKKLLNAWKLGMQFCQYFMMWIPPMFETKWGLFQKPSTSTKKTSEKTWQRCNTGELLYIAGWTSKDRYETELIKEIVEAVWNKVYPRFTWLCQTETLIGIDMTLKQLNLLLDTEANDVRFIGIWWMGGMGKTTIARLVYERISHNCGVSSFLANVREVCATHGLPHLQKLLLSTAYKEKFTEVWDEQQ</sequence>
<dbReference type="InterPro" id="IPR018108">
    <property type="entry name" value="MCP_transmembrane"/>
</dbReference>
<feature type="domain" description="TIR" evidence="10">
    <location>
        <begin position="427"/>
        <end position="468"/>
    </location>
</feature>
<evidence type="ECO:0000256" key="4">
    <source>
        <dbReference type="ARBA" id="ARBA00022692"/>
    </source>
</evidence>
<dbReference type="InterPro" id="IPR027417">
    <property type="entry name" value="P-loop_NTPase"/>
</dbReference>
<dbReference type="GO" id="GO:0007165">
    <property type="term" value="P:signal transduction"/>
    <property type="evidence" value="ECO:0007669"/>
    <property type="project" value="InterPro"/>
</dbReference>
<dbReference type="InterPro" id="IPR023395">
    <property type="entry name" value="MCP_dom_sf"/>
</dbReference>
<keyword evidence="6" id="KW-1133">Transmembrane helix</keyword>
<reference evidence="11 12" key="1">
    <citation type="submission" date="2018-10" db="EMBL/GenBank/DDBJ databases">
        <title>A high-quality apple genome assembly.</title>
        <authorList>
            <person name="Hu J."/>
        </authorList>
    </citation>
    <scope>NUCLEOTIDE SEQUENCE [LARGE SCALE GENOMIC DNA]</scope>
    <source>
        <strain evidence="12">cv. HFTH1</strain>
        <tissue evidence="11">Young leaf</tissue>
    </source>
</reference>
<evidence type="ECO:0000256" key="5">
    <source>
        <dbReference type="ARBA" id="ARBA00022737"/>
    </source>
</evidence>
<evidence type="ECO:0000313" key="11">
    <source>
        <dbReference type="EMBL" id="RXI00100.1"/>
    </source>
</evidence>
<dbReference type="PROSITE" id="PS50920">
    <property type="entry name" value="SOLCAR"/>
    <property type="match status" value="3"/>
</dbReference>
<dbReference type="EMBL" id="RDQH01000331">
    <property type="protein sequence ID" value="RXI00100.1"/>
    <property type="molecule type" value="Genomic_DNA"/>
</dbReference>
<evidence type="ECO:0000259" key="10">
    <source>
        <dbReference type="Pfam" id="PF01582"/>
    </source>
</evidence>
<dbReference type="GO" id="GO:0016020">
    <property type="term" value="C:membrane"/>
    <property type="evidence" value="ECO:0007669"/>
    <property type="project" value="UniProtKB-SubCell"/>
</dbReference>
<keyword evidence="4 8" id="KW-0812">Transmembrane</keyword>
<evidence type="ECO:0000313" key="12">
    <source>
        <dbReference type="Proteomes" id="UP000290289"/>
    </source>
</evidence>
<comment type="similarity">
    <text evidence="2">Belongs to the mitochondrial carrier (TC 2.A.29) family.</text>
</comment>
<comment type="caution">
    <text evidence="11">The sequence shown here is derived from an EMBL/GenBank/DDBJ whole genome shotgun (WGS) entry which is preliminary data.</text>
</comment>
<evidence type="ECO:0000256" key="6">
    <source>
        <dbReference type="ARBA" id="ARBA00022989"/>
    </source>
</evidence>
<dbReference type="SUPFAM" id="SSF52200">
    <property type="entry name" value="Toll/Interleukin receptor TIR domain"/>
    <property type="match status" value="1"/>
</dbReference>
<dbReference type="FunFam" id="1.50.40.10:FF:000097">
    <property type="entry name" value="Protein MITOFERRINLIKE 1, chloroplastic"/>
    <property type="match status" value="1"/>
</dbReference>
<comment type="subcellular location">
    <subcellularLocation>
        <location evidence="1">Membrane</location>
        <topology evidence="1">Multi-pass membrane protein</topology>
    </subcellularLocation>
</comment>
<dbReference type="Gene3D" id="1.50.40.10">
    <property type="entry name" value="Mitochondrial carrier domain"/>
    <property type="match status" value="1"/>
</dbReference>
<accession>A0A498JW09</accession>
<keyword evidence="5" id="KW-0677">Repeat</keyword>
<dbReference type="Pfam" id="PF00153">
    <property type="entry name" value="Mito_carr"/>
    <property type="match status" value="3"/>
</dbReference>
<dbReference type="AlphaFoldDB" id="A0A498JW09"/>
<keyword evidence="12" id="KW-1185">Reference proteome</keyword>
<name>A0A498JW09_MALDO</name>
<dbReference type="Gene3D" id="3.40.50.300">
    <property type="entry name" value="P-loop containing nucleotide triphosphate hydrolases"/>
    <property type="match status" value="1"/>
</dbReference>
<dbReference type="InterPro" id="IPR000157">
    <property type="entry name" value="TIR_dom"/>
</dbReference>
<evidence type="ECO:0000256" key="1">
    <source>
        <dbReference type="ARBA" id="ARBA00004141"/>
    </source>
</evidence>
<dbReference type="Gene3D" id="3.40.50.10140">
    <property type="entry name" value="Toll/interleukin-1 receptor homology (TIR) domain"/>
    <property type="match status" value="1"/>
</dbReference>
<dbReference type="PANTHER" id="PTHR45667">
    <property type="entry name" value="S-ADENOSYLMETHIONINE MITOCHONDRIAL CARRIER PROTEIN"/>
    <property type="match status" value="1"/>
</dbReference>
<dbReference type="Proteomes" id="UP000290289">
    <property type="component" value="Chromosome 5"/>
</dbReference>
<evidence type="ECO:0000256" key="2">
    <source>
        <dbReference type="ARBA" id="ARBA00006375"/>
    </source>
</evidence>
<evidence type="ECO:0000256" key="8">
    <source>
        <dbReference type="PROSITE-ProRule" id="PRU00282"/>
    </source>
</evidence>
<feature type="repeat" description="Solcar" evidence="8">
    <location>
        <begin position="86"/>
        <end position="172"/>
    </location>
</feature>
<keyword evidence="3" id="KW-0813">Transport</keyword>
<dbReference type="FunFam" id="1.50.40.10:FF:000089">
    <property type="entry name" value="protein MITOFERRINLIKE 1, chloroplastic"/>
    <property type="match status" value="1"/>
</dbReference>
<dbReference type="STRING" id="3750.A0A498JW09"/>